<accession>A0A9P5CLS3</accession>
<keyword evidence="1" id="KW-1133">Transmembrane helix</keyword>
<evidence type="ECO:0000313" key="3">
    <source>
        <dbReference type="Proteomes" id="UP000803844"/>
    </source>
</evidence>
<dbReference type="GeneID" id="63832216"/>
<keyword evidence="1" id="KW-0812">Transmembrane</keyword>
<feature type="transmembrane region" description="Helical" evidence="1">
    <location>
        <begin position="6"/>
        <end position="28"/>
    </location>
</feature>
<evidence type="ECO:0000256" key="1">
    <source>
        <dbReference type="SAM" id="Phobius"/>
    </source>
</evidence>
<comment type="caution">
    <text evidence="2">The sequence shown here is derived from an EMBL/GenBank/DDBJ whole genome shotgun (WGS) entry which is preliminary data.</text>
</comment>
<dbReference type="Proteomes" id="UP000803844">
    <property type="component" value="Unassembled WGS sequence"/>
</dbReference>
<sequence>MLVPGLPLFLFLHFCSAPAWVILFDFSFPPFSLPPSSMVFMSAGSDPSFCWHTSTWKVIELDLPRSRALCPSSRDCLCWGPRQLGQRT</sequence>
<keyword evidence="3" id="KW-1185">Reference proteome</keyword>
<dbReference type="AlphaFoldDB" id="A0A9P5CLS3"/>
<evidence type="ECO:0000313" key="2">
    <source>
        <dbReference type="EMBL" id="KAF3763624.1"/>
    </source>
</evidence>
<organism evidence="2 3">
    <name type="scientific">Cryphonectria parasitica (strain ATCC 38755 / EP155)</name>
    <dbReference type="NCBI Taxonomy" id="660469"/>
    <lineage>
        <taxon>Eukaryota</taxon>
        <taxon>Fungi</taxon>
        <taxon>Dikarya</taxon>
        <taxon>Ascomycota</taxon>
        <taxon>Pezizomycotina</taxon>
        <taxon>Sordariomycetes</taxon>
        <taxon>Sordariomycetidae</taxon>
        <taxon>Diaporthales</taxon>
        <taxon>Cryphonectriaceae</taxon>
        <taxon>Cryphonectria-Endothia species complex</taxon>
        <taxon>Cryphonectria</taxon>
    </lineage>
</organism>
<protein>
    <submittedName>
        <fullName evidence="2">Uncharacterized protein</fullName>
    </submittedName>
</protein>
<keyword evidence="1" id="KW-0472">Membrane</keyword>
<name>A0A9P5CLS3_CRYP1</name>
<proteinExistence type="predicted"/>
<dbReference type="RefSeq" id="XP_040774585.1">
    <property type="nucleotide sequence ID" value="XM_040915087.1"/>
</dbReference>
<gene>
    <name evidence="2" type="ORF">M406DRAFT_103890</name>
</gene>
<dbReference type="EMBL" id="MU032349">
    <property type="protein sequence ID" value="KAF3763624.1"/>
    <property type="molecule type" value="Genomic_DNA"/>
</dbReference>
<reference evidence="2" key="1">
    <citation type="journal article" date="2020" name="Phytopathology">
        <title>Genome sequence of the chestnut blight fungus Cryphonectria parasitica EP155: A fundamental resource for an archetypical invasive plant pathogen.</title>
        <authorList>
            <person name="Crouch J.A."/>
            <person name="Dawe A."/>
            <person name="Aerts A."/>
            <person name="Barry K."/>
            <person name="Churchill A.C.L."/>
            <person name="Grimwood J."/>
            <person name="Hillman B."/>
            <person name="Milgroom M.G."/>
            <person name="Pangilinan J."/>
            <person name="Smith M."/>
            <person name="Salamov A."/>
            <person name="Schmutz J."/>
            <person name="Yadav J."/>
            <person name="Grigoriev I.V."/>
            <person name="Nuss D."/>
        </authorList>
    </citation>
    <scope>NUCLEOTIDE SEQUENCE</scope>
    <source>
        <strain evidence="2">EP155</strain>
    </source>
</reference>